<name>A0ABQ2JK83_9SPHN</name>
<feature type="domain" description="Peptidase S9 prolyl oligopeptidase catalytic" evidence="3">
    <location>
        <begin position="447"/>
        <end position="654"/>
    </location>
</feature>
<dbReference type="InterPro" id="IPR029058">
    <property type="entry name" value="AB_hydrolase_fold"/>
</dbReference>
<keyword evidence="5" id="KW-1185">Reference proteome</keyword>
<keyword evidence="1" id="KW-0378">Hydrolase</keyword>
<sequence>MWGIMRFSDVLRPALSALAIAVACAPAALPAKSEKPIPLEAYGDLPTVEDIAISPDGSKFAAIRSIKGEQRLIVITDEGKVLVNSSAGTTKVRGVDWADNSTILVTNSATISLGPTFTASKYELTGTIIVSLDTGQKPELVFSSRRDIADTTRGAYGIRHINGETIGYFGGIALDVQTSNTATFRHGRTTLYAVELPKNKARQISRAPGEGHYRDWLIDAAGNVAAILDIDEQNGKWTLDNAANSELARGVDPTGDVRLISFGKDNTTVIYGIRDENEVDRWFEVPLAGGTPTEFLPDIPIERLYIDSETGRLLGYRKDDKSGATVMFDPASQAAIDKIFRAFPKVNVRLMNWTKGFERVILRTDGNGDSGTWFFVDVANRRADPIGNERPDIWGQDVGPVSSVEYTAADGLELDGVLTLPPGREAKDLPIILLPHGGPHSADEVGFDWWAQAFASRGYAVFQPNFRGSTGRGDALRNASYGQWGRKMQTDISDGLAELVKRGIADPKRACIVGGSYGGYAALAGVTLQHGLYRCAVAVAPVADLDMLMDTELYESGRSRMVKKSWLEELGDPKHFDEVSPRKHADEADAPILLIHGKDDTVVPFRQSSAMADALKDAGKPYELVKLKQEDHWLSRAETRKELLSATIAFVQKYNPAE</sequence>
<dbReference type="EMBL" id="BMLK01000006">
    <property type="protein sequence ID" value="GGN46836.1"/>
    <property type="molecule type" value="Genomic_DNA"/>
</dbReference>
<evidence type="ECO:0000313" key="5">
    <source>
        <dbReference type="Proteomes" id="UP000605099"/>
    </source>
</evidence>
<reference evidence="5" key="1">
    <citation type="journal article" date="2019" name="Int. J. Syst. Evol. Microbiol.">
        <title>The Global Catalogue of Microorganisms (GCM) 10K type strain sequencing project: providing services to taxonomists for standard genome sequencing and annotation.</title>
        <authorList>
            <consortium name="The Broad Institute Genomics Platform"/>
            <consortium name="The Broad Institute Genome Sequencing Center for Infectious Disease"/>
            <person name="Wu L."/>
            <person name="Ma J."/>
        </authorList>
    </citation>
    <scope>NUCLEOTIDE SEQUENCE [LARGE SCALE GENOMIC DNA]</scope>
    <source>
        <strain evidence="5">CGMCC 1.6784</strain>
    </source>
</reference>
<feature type="signal peptide" evidence="2">
    <location>
        <begin position="1"/>
        <end position="27"/>
    </location>
</feature>
<protein>
    <submittedName>
        <fullName evidence="4">Prolyl oligopeptidase</fullName>
    </submittedName>
</protein>
<evidence type="ECO:0000256" key="1">
    <source>
        <dbReference type="ARBA" id="ARBA00022801"/>
    </source>
</evidence>
<dbReference type="PANTHER" id="PTHR42776:SF27">
    <property type="entry name" value="DIPEPTIDYL PEPTIDASE FAMILY MEMBER 6"/>
    <property type="match status" value="1"/>
</dbReference>
<feature type="chain" id="PRO_5046612890" evidence="2">
    <location>
        <begin position="28"/>
        <end position="658"/>
    </location>
</feature>
<evidence type="ECO:0000259" key="3">
    <source>
        <dbReference type="Pfam" id="PF00326"/>
    </source>
</evidence>
<dbReference type="RefSeq" id="WP_229710137.1">
    <property type="nucleotide sequence ID" value="NZ_BMLK01000006.1"/>
</dbReference>
<dbReference type="InterPro" id="IPR001375">
    <property type="entry name" value="Peptidase_S9_cat"/>
</dbReference>
<dbReference type="Gene3D" id="3.40.50.1820">
    <property type="entry name" value="alpha/beta hydrolase"/>
    <property type="match status" value="1"/>
</dbReference>
<dbReference type="SUPFAM" id="SSF82171">
    <property type="entry name" value="DPP6 N-terminal domain-like"/>
    <property type="match status" value="1"/>
</dbReference>
<proteinExistence type="predicted"/>
<accession>A0ABQ2JK83</accession>
<evidence type="ECO:0000256" key="2">
    <source>
        <dbReference type="SAM" id="SignalP"/>
    </source>
</evidence>
<keyword evidence="2" id="KW-0732">Signal</keyword>
<dbReference type="SUPFAM" id="SSF53474">
    <property type="entry name" value="alpha/beta-Hydrolases"/>
    <property type="match status" value="1"/>
</dbReference>
<evidence type="ECO:0000313" key="4">
    <source>
        <dbReference type="EMBL" id="GGN46836.1"/>
    </source>
</evidence>
<dbReference type="Proteomes" id="UP000605099">
    <property type="component" value="Unassembled WGS sequence"/>
</dbReference>
<comment type="caution">
    <text evidence="4">The sequence shown here is derived from an EMBL/GenBank/DDBJ whole genome shotgun (WGS) entry which is preliminary data.</text>
</comment>
<dbReference type="PROSITE" id="PS51257">
    <property type="entry name" value="PROKAR_LIPOPROTEIN"/>
    <property type="match status" value="1"/>
</dbReference>
<dbReference type="Pfam" id="PF00326">
    <property type="entry name" value="Peptidase_S9"/>
    <property type="match status" value="1"/>
</dbReference>
<organism evidence="4 5">
    <name type="scientific">Novosphingobium indicum</name>
    <dbReference type="NCBI Taxonomy" id="462949"/>
    <lineage>
        <taxon>Bacteria</taxon>
        <taxon>Pseudomonadati</taxon>
        <taxon>Pseudomonadota</taxon>
        <taxon>Alphaproteobacteria</taxon>
        <taxon>Sphingomonadales</taxon>
        <taxon>Sphingomonadaceae</taxon>
        <taxon>Novosphingobium</taxon>
    </lineage>
</organism>
<gene>
    <name evidence="4" type="ORF">GCM10011349_14450</name>
</gene>
<dbReference type="PANTHER" id="PTHR42776">
    <property type="entry name" value="SERINE PEPTIDASE S9 FAMILY MEMBER"/>
    <property type="match status" value="1"/>
</dbReference>